<feature type="chain" id="PRO_5043777295" description="Ig-like domain-containing protein" evidence="7">
    <location>
        <begin position="29"/>
        <end position="561"/>
    </location>
</feature>
<keyword evidence="6" id="KW-0812">Transmembrane</keyword>
<feature type="region of interest" description="Disordered" evidence="5">
    <location>
        <begin position="499"/>
        <end position="526"/>
    </location>
</feature>
<dbReference type="SUPFAM" id="SSF49265">
    <property type="entry name" value="Fibronectin type III"/>
    <property type="match status" value="1"/>
</dbReference>
<evidence type="ECO:0000256" key="1">
    <source>
        <dbReference type="ARBA" id="ARBA00022729"/>
    </source>
</evidence>
<dbReference type="Pfam" id="PF07679">
    <property type="entry name" value="I-set"/>
    <property type="match status" value="1"/>
</dbReference>
<feature type="compositionally biased region" description="Low complexity" evidence="5">
    <location>
        <begin position="509"/>
        <end position="518"/>
    </location>
</feature>
<dbReference type="PANTHER" id="PTHR44427">
    <property type="entry name" value="CARCINOEMBRYONIC ANTIGEN-RELATED CELL ADHESION MOLECULE 19"/>
    <property type="match status" value="1"/>
</dbReference>
<name>A0AAW1DXE7_ZOAVI</name>
<dbReference type="Proteomes" id="UP001488805">
    <property type="component" value="Unassembled WGS sequence"/>
</dbReference>
<evidence type="ECO:0000256" key="2">
    <source>
        <dbReference type="ARBA" id="ARBA00022737"/>
    </source>
</evidence>
<protein>
    <recommendedName>
        <fullName evidence="8">Ig-like domain-containing protein</fullName>
    </recommendedName>
</protein>
<feature type="domain" description="Ig-like" evidence="8">
    <location>
        <begin position="34"/>
        <end position="168"/>
    </location>
</feature>
<dbReference type="SUPFAM" id="SSF48726">
    <property type="entry name" value="Immunoglobulin"/>
    <property type="match status" value="2"/>
</dbReference>
<evidence type="ECO:0000313" key="9">
    <source>
        <dbReference type="EMBL" id="KAK9514170.1"/>
    </source>
</evidence>
<keyword evidence="1 7" id="KW-0732">Signal</keyword>
<sequence length="561" mass="60659">MTWPDEFGRLSAVILAILLRFTFQGAYCQLVVSPAGPTLVNALAGRDVTLAVSFSGATDPAVTWFMAGLPVVTWTINSGDAPDIADNREKVLRLETDGSLSFVNVTLEYTSNYTIEMTKSGLNISSTTFTLKVFGVLNLTNVQTSQGGVYTCKLLNGETSENSQKSIVINVYERPSGGPTCSVQSVNNVDLQYLCRWSWGSPQVQLSFPALSNTSSGTGNLSLTVTASQNLDGKTVTCMAYHPVELINCSITAGSPRMFLPAVRTTVDSDGKIVVTIRCVSEASPQAVVSWYNGSEAVTSTTPYQISRDTTQLEMRDYNVGNFLLQNYTCICRNSLGSQRREIQLRGPSISDSSLFANHNGTIVTLTWEVPPTSIVTGFDIQMKGPHSLSRNRNGTQTRGSSNRFHTIQQKPGAARSADIFNLDPKLRYSFWVIPKARMTEGQPSEVQRIGPGEGLSGSAIAGLAAGIPCGLLFLVLLGGFIYFCVYFNKKKRRQARYPKSRAVEKAVTTPTETTGTPHSLLTGGLKSPPDYNGLLQTPSERSVALPAFVPPPPVRTATTV</sequence>
<evidence type="ECO:0000313" key="10">
    <source>
        <dbReference type="Proteomes" id="UP001488805"/>
    </source>
</evidence>
<dbReference type="PROSITE" id="PS50835">
    <property type="entry name" value="IG_LIKE"/>
    <property type="match status" value="2"/>
</dbReference>
<feature type="transmembrane region" description="Helical" evidence="6">
    <location>
        <begin position="464"/>
        <end position="488"/>
    </location>
</feature>
<evidence type="ECO:0000256" key="7">
    <source>
        <dbReference type="SAM" id="SignalP"/>
    </source>
</evidence>
<dbReference type="InterPro" id="IPR007110">
    <property type="entry name" value="Ig-like_dom"/>
</dbReference>
<proteinExistence type="predicted"/>
<dbReference type="InterPro" id="IPR013098">
    <property type="entry name" value="Ig_I-set"/>
</dbReference>
<keyword evidence="6" id="KW-0472">Membrane</keyword>
<dbReference type="AlphaFoldDB" id="A0AAW1DXE7"/>
<feature type="compositionally biased region" description="Polar residues" evidence="5">
    <location>
        <begin position="389"/>
        <end position="404"/>
    </location>
</feature>
<dbReference type="SMART" id="SM00409">
    <property type="entry name" value="IG"/>
    <property type="match status" value="1"/>
</dbReference>
<evidence type="ECO:0000256" key="6">
    <source>
        <dbReference type="SAM" id="Phobius"/>
    </source>
</evidence>
<keyword evidence="3" id="KW-0325">Glycoprotein</keyword>
<feature type="domain" description="Ig-like" evidence="8">
    <location>
        <begin position="256"/>
        <end position="346"/>
    </location>
</feature>
<feature type="region of interest" description="Disordered" evidence="5">
    <location>
        <begin position="385"/>
        <end position="404"/>
    </location>
</feature>
<dbReference type="InterPro" id="IPR036116">
    <property type="entry name" value="FN3_sf"/>
</dbReference>
<evidence type="ECO:0000259" key="8">
    <source>
        <dbReference type="PROSITE" id="PS50835"/>
    </source>
</evidence>
<dbReference type="Gene3D" id="2.60.40.10">
    <property type="entry name" value="Immunoglobulins"/>
    <property type="match status" value="3"/>
</dbReference>
<dbReference type="EMBL" id="JBCEZU010000597">
    <property type="protein sequence ID" value="KAK9514170.1"/>
    <property type="molecule type" value="Genomic_DNA"/>
</dbReference>
<dbReference type="InterPro" id="IPR013783">
    <property type="entry name" value="Ig-like_fold"/>
</dbReference>
<dbReference type="CDD" id="cd00063">
    <property type="entry name" value="FN3"/>
    <property type="match status" value="1"/>
</dbReference>
<dbReference type="InterPro" id="IPR003599">
    <property type="entry name" value="Ig_sub"/>
</dbReference>
<organism evidence="9 10">
    <name type="scientific">Zoarces viviparus</name>
    <name type="common">Viviparous eelpout</name>
    <name type="synonym">Blennius viviparus</name>
    <dbReference type="NCBI Taxonomy" id="48416"/>
    <lineage>
        <taxon>Eukaryota</taxon>
        <taxon>Metazoa</taxon>
        <taxon>Chordata</taxon>
        <taxon>Craniata</taxon>
        <taxon>Vertebrata</taxon>
        <taxon>Euteleostomi</taxon>
        <taxon>Actinopterygii</taxon>
        <taxon>Neopterygii</taxon>
        <taxon>Teleostei</taxon>
        <taxon>Neoteleostei</taxon>
        <taxon>Acanthomorphata</taxon>
        <taxon>Eupercaria</taxon>
        <taxon>Perciformes</taxon>
        <taxon>Cottioidei</taxon>
        <taxon>Zoarcales</taxon>
        <taxon>Zoarcidae</taxon>
        <taxon>Zoarcinae</taxon>
        <taxon>Zoarces</taxon>
    </lineage>
</organism>
<dbReference type="InterPro" id="IPR036179">
    <property type="entry name" value="Ig-like_dom_sf"/>
</dbReference>
<dbReference type="PANTHER" id="PTHR44427:SF5">
    <property type="entry name" value="V-SET AND IMMUNOGLOBULIN DOMAIN-CONTAINING PROTEIN 10-LIKE"/>
    <property type="match status" value="1"/>
</dbReference>
<keyword evidence="6" id="KW-1133">Transmembrane helix</keyword>
<gene>
    <name evidence="9" type="ORF">VZT92_027656</name>
</gene>
<reference evidence="9 10" key="1">
    <citation type="journal article" date="2024" name="Genome Biol. Evol.">
        <title>Chromosome-level genome assembly of the viviparous eelpout Zoarces viviparus.</title>
        <authorList>
            <person name="Fuhrmann N."/>
            <person name="Brasseur M.V."/>
            <person name="Bakowski C.E."/>
            <person name="Podsiadlowski L."/>
            <person name="Prost S."/>
            <person name="Krehenwinkel H."/>
            <person name="Mayer C."/>
        </authorList>
    </citation>
    <scope>NUCLEOTIDE SEQUENCE [LARGE SCALE GENOMIC DNA]</scope>
    <source>
        <strain evidence="9">NO-MEL_2022_Ind0_liver</strain>
    </source>
</reference>
<keyword evidence="4" id="KW-0393">Immunoglobulin domain</keyword>
<evidence type="ECO:0000256" key="3">
    <source>
        <dbReference type="ARBA" id="ARBA00023180"/>
    </source>
</evidence>
<dbReference type="InterPro" id="IPR003961">
    <property type="entry name" value="FN3_dom"/>
</dbReference>
<evidence type="ECO:0000256" key="4">
    <source>
        <dbReference type="ARBA" id="ARBA00023319"/>
    </source>
</evidence>
<comment type="caution">
    <text evidence="9">The sequence shown here is derived from an EMBL/GenBank/DDBJ whole genome shotgun (WGS) entry which is preliminary data.</text>
</comment>
<evidence type="ECO:0000256" key="5">
    <source>
        <dbReference type="SAM" id="MobiDB-lite"/>
    </source>
</evidence>
<keyword evidence="10" id="KW-1185">Reference proteome</keyword>
<dbReference type="InterPro" id="IPR050831">
    <property type="entry name" value="CEA_cell_adhesion"/>
</dbReference>
<keyword evidence="2" id="KW-0677">Repeat</keyword>
<accession>A0AAW1DXE7</accession>
<feature type="signal peptide" evidence="7">
    <location>
        <begin position="1"/>
        <end position="28"/>
    </location>
</feature>